<comment type="caution">
    <text evidence="3">The sequence shown here is derived from an EMBL/GenBank/DDBJ whole genome shotgun (WGS) entry which is preliminary data.</text>
</comment>
<dbReference type="GO" id="GO:0043908">
    <property type="term" value="F:Ser(Gly)-tRNA(Ala) hydrolase activity"/>
    <property type="evidence" value="ECO:0007669"/>
    <property type="project" value="UniProtKB-UniRule"/>
</dbReference>
<dbReference type="Pfam" id="PF02580">
    <property type="entry name" value="Tyr_Deacylase"/>
    <property type="match status" value="1"/>
</dbReference>
<dbReference type="GO" id="GO:0019478">
    <property type="term" value="P:D-amino acid catabolic process"/>
    <property type="evidence" value="ECO:0007669"/>
    <property type="project" value="UniProtKB-UniRule"/>
</dbReference>
<protein>
    <recommendedName>
        <fullName evidence="2">D-aminoacyl-tRNA deacylase</fullName>
        <shortName evidence="2">DTD</shortName>
        <ecNumber evidence="2">3.1.1.96</ecNumber>
    </recommendedName>
    <alternativeName>
        <fullName evidence="2">Gly-tRNA(Ala) deacylase</fullName>
        <ecNumber evidence="2">3.1.1.-</ecNumber>
    </alternativeName>
</protein>
<dbReference type="AlphaFoldDB" id="A0A367ZK64"/>
<dbReference type="EC" id="3.1.1.96" evidence="2"/>
<keyword evidence="2" id="KW-0820">tRNA-binding</keyword>
<dbReference type="FunFam" id="3.50.80.10:FF:000001">
    <property type="entry name" value="D-aminoacyl-tRNA deacylase"/>
    <property type="match status" value="1"/>
</dbReference>
<comment type="subcellular location">
    <subcellularLocation>
        <location evidence="2">Cytoplasm</location>
    </subcellularLocation>
</comment>
<dbReference type="GO" id="GO:0000049">
    <property type="term" value="F:tRNA binding"/>
    <property type="evidence" value="ECO:0007669"/>
    <property type="project" value="UniProtKB-UniRule"/>
</dbReference>
<dbReference type="PANTHER" id="PTHR10472">
    <property type="entry name" value="D-TYROSYL-TRNA TYR DEACYLASE"/>
    <property type="match status" value="1"/>
</dbReference>
<comment type="function">
    <text evidence="2">An aminoacyl-tRNA editing enzyme that deacylates mischarged D-aminoacyl-tRNAs. Also deacylates mischarged glycyl-tRNA(Ala), protecting cells against glycine mischarging by AlaRS. Acts via tRNA-based rather than protein-based catalysis; rejects L-amino acids rather than detecting D-amino acids in the active site. By recycling D-aminoacyl-tRNA to D-amino acids and free tRNA molecules, this enzyme counteracts the toxicity associated with the formation of D-aminoacyl-tRNA entities in vivo and helps enforce protein L-homochirality.</text>
</comment>
<keyword evidence="2" id="KW-0694">RNA-binding</keyword>
<dbReference type="EC" id="3.1.1.-" evidence="2"/>
<dbReference type="SUPFAM" id="SSF69500">
    <property type="entry name" value="DTD-like"/>
    <property type="match status" value="1"/>
</dbReference>
<evidence type="ECO:0000313" key="3">
    <source>
        <dbReference type="EMBL" id="RCK78458.1"/>
    </source>
</evidence>
<dbReference type="InterPro" id="IPR003732">
    <property type="entry name" value="Daa-tRNA_deacyls_DTD"/>
</dbReference>
<dbReference type="GO" id="GO:0005737">
    <property type="term" value="C:cytoplasm"/>
    <property type="evidence" value="ECO:0007669"/>
    <property type="project" value="UniProtKB-SubCell"/>
</dbReference>
<name>A0A367ZK64_9BACT</name>
<comment type="subunit">
    <text evidence="2">Homodimer.</text>
</comment>
<dbReference type="Proteomes" id="UP000252355">
    <property type="component" value="Unassembled WGS sequence"/>
</dbReference>
<comment type="similarity">
    <text evidence="1 2">Belongs to the DTD family.</text>
</comment>
<dbReference type="NCBIfam" id="TIGR00256">
    <property type="entry name" value="D-aminoacyl-tRNA deacylase"/>
    <property type="match status" value="1"/>
</dbReference>
<dbReference type="GO" id="GO:0051500">
    <property type="term" value="F:D-tyrosyl-tRNA(Tyr) deacylase activity"/>
    <property type="evidence" value="ECO:0007669"/>
    <property type="project" value="TreeGrafter"/>
</dbReference>
<evidence type="ECO:0000313" key="4">
    <source>
        <dbReference type="Proteomes" id="UP000252355"/>
    </source>
</evidence>
<dbReference type="InterPro" id="IPR023509">
    <property type="entry name" value="DTD-like_sf"/>
</dbReference>
<accession>A0A367ZK64</accession>
<organism evidence="3 4">
    <name type="scientific">Candidatus Ozemobacter sibiricus</name>
    <dbReference type="NCBI Taxonomy" id="2268124"/>
    <lineage>
        <taxon>Bacteria</taxon>
        <taxon>Candidatus Ozemobacteria</taxon>
        <taxon>Candidatus Ozemobacterales</taxon>
        <taxon>Candidatus Ozemobacteraceae</taxon>
        <taxon>Candidatus Ozemobacter</taxon>
    </lineage>
</organism>
<sequence length="148" mass="16181">MKAVVQRVESCVLSVAGQEVARIGTGLVCYLGVGQGDTEEDLDWMAKKVARLRIFPDADDRMNRSAADEGFAILVVPQFTLFGDIRHGYRPSFSGAEAPERARAWFETFLDRLRVYGIGQVAAGVFGADMTIAQVNRGPVTILLDSRS</sequence>
<dbReference type="GO" id="GO:0106026">
    <property type="term" value="F:Gly-tRNA(Ala) deacylase activity"/>
    <property type="evidence" value="ECO:0007669"/>
    <property type="project" value="UniProtKB-UniRule"/>
</dbReference>
<gene>
    <name evidence="2" type="primary">dtd</name>
    <name evidence="3" type="ORF">OZSIB_1378</name>
</gene>
<proteinExistence type="inferred from homology"/>
<dbReference type="PANTHER" id="PTHR10472:SF5">
    <property type="entry name" value="D-AMINOACYL-TRNA DEACYLASE 1"/>
    <property type="match status" value="1"/>
</dbReference>
<comment type="catalytic activity">
    <reaction evidence="2">
        <text>glycyl-tRNA(Ala) + H2O = tRNA(Ala) + glycine + H(+)</text>
        <dbReference type="Rhea" id="RHEA:53744"/>
        <dbReference type="Rhea" id="RHEA-COMP:9657"/>
        <dbReference type="Rhea" id="RHEA-COMP:13640"/>
        <dbReference type="ChEBI" id="CHEBI:15377"/>
        <dbReference type="ChEBI" id="CHEBI:15378"/>
        <dbReference type="ChEBI" id="CHEBI:57305"/>
        <dbReference type="ChEBI" id="CHEBI:78442"/>
        <dbReference type="ChEBI" id="CHEBI:78522"/>
    </reaction>
</comment>
<dbReference type="EMBL" id="QOQW01000022">
    <property type="protein sequence ID" value="RCK78458.1"/>
    <property type="molecule type" value="Genomic_DNA"/>
</dbReference>
<comment type="catalytic activity">
    <reaction evidence="2">
        <text>a D-aminoacyl-tRNA + H2O = a tRNA + a D-alpha-amino acid + H(+)</text>
        <dbReference type="Rhea" id="RHEA:13953"/>
        <dbReference type="Rhea" id="RHEA-COMP:10123"/>
        <dbReference type="Rhea" id="RHEA-COMP:10124"/>
        <dbReference type="ChEBI" id="CHEBI:15377"/>
        <dbReference type="ChEBI" id="CHEBI:15378"/>
        <dbReference type="ChEBI" id="CHEBI:59871"/>
        <dbReference type="ChEBI" id="CHEBI:78442"/>
        <dbReference type="ChEBI" id="CHEBI:79333"/>
        <dbReference type="EC" id="3.1.1.96"/>
    </reaction>
</comment>
<keyword evidence="2" id="KW-0963">Cytoplasm</keyword>
<reference evidence="3 4" key="1">
    <citation type="submission" date="2018-05" db="EMBL/GenBank/DDBJ databases">
        <title>A metagenomic window into the 2 km-deep terrestrial subsurface aquifer revealed taxonomically and functionally diverse microbial community comprising novel uncultured bacterial lineages.</title>
        <authorList>
            <person name="Kadnikov V.V."/>
            <person name="Mardanov A.V."/>
            <person name="Beletsky A.V."/>
            <person name="Banks D."/>
            <person name="Pimenov N.V."/>
            <person name="Frank Y.A."/>
            <person name="Karnachuk O.V."/>
            <person name="Ravin N.V."/>
        </authorList>
    </citation>
    <scope>NUCLEOTIDE SEQUENCE [LARGE SCALE GENOMIC DNA]</scope>
    <source>
        <strain evidence="3">BY5</strain>
    </source>
</reference>
<dbReference type="HAMAP" id="MF_00518">
    <property type="entry name" value="Deacylase_Dtd"/>
    <property type="match status" value="1"/>
</dbReference>
<comment type="domain">
    <text evidence="2">A Gly-cisPro motif from one monomer fits into the active site of the other monomer to allow specific chiral rejection of L-amino acids.</text>
</comment>
<feature type="short sequence motif" description="Gly-cisPro motif, important for rejection of L-amino acids" evidence="2">
    <location>
        <begin position="138"/>
        <end position="139"/>
    </location>
</feature>
<evidence type="ECO:0000256" key="2">
    <source>
        <dbReference type="HAMAP-Rule" id="MF_00518"/>
    </source>
</evidence>
<dbReference type="Gene3D" id="3.50.80.10">
    <property type="entry name" value="D-tyrosyl-tRNA(Tyr) deacylase"/>
    <property type="match status" value="1"/>
</dbReference>
<evidence type="ECO:0000256" key="1">
    <source>
        <dbReference type="ARBA" id="ARBA00009673"/>
    </source>
</evidence>
<keyword evidence="2" id="KW-0378">Hydrolase</keyword>